<protein>
    <submittedName>
        <fullName evidence="1">Uncharacterized protein</fullName>
    </submittedName>
</protein>
<reference evidence="1 2" key="1">
    <citation type="journal article" date="2016" name="Front. Microbiol.">
        <title>Single-Cell (Meta-)Genomics of a Dimorphic Candidatus Thiomargarita nelsonii Reveals Genomic Plasticity.</title>
        <authorList>
            <person name="Flood B.E."/>
            <person name="Fliss P."/>
            <person name="Jones D.S."/>
            <person name="Dick G.J."/>
            <person name="Jain S."/>
            <person name="Kaster A.K."/>
            <person name="Winkel M."/>
            <person name="Mussmann M."/>
            <person name="Bailey J."/>
        </authorList>
    </citation>
    <scope>NUCLEOTIDE SEQUENCE [LARGE SCALE GENOMIC DNA]</scope>
    <source>
        <strain evidence="1">Hydrate Ridge</strain>
    </source>
</reference>
<dbReference type="AlphaFoldDB" id="A0A4E0R387"/>
<keyword evidence="2" id="KW-1185">Reference proteome</keyword>
<sequence>MAKNAIQDLLAYKFKQARKELEKLRSNFYPDEYAQKVQKLNNEVKDKQVKYFRHLYNIYNLLEVKRL</sequence>
<gene>
    <name evidence="1" type="ORF">PN36_10865</name>
</gene>
<dbReference type="EMBL" id="JSZA02000033">
    <property type="protein sequence ID" value="TGO03202.1"/>
    <property type="molecule type" value="Genomic_DNA"/>
</dbReference>
<evidence type="ECO:0000313" key="2">
    <source>
        <dbReference type="Proteomes" id="UP000030428"/>
    </source>
</evidence>
<name>A0A4E0R387_9GAMM</name>
<accession>A0A4E0R387</accession>
<proteinExistence type="predicted"/>
<evidence type="ECO:0000313" key="1">
    <source>
        <dbReference type="EMBL" id="TGO03202.1"/>
    </source>
</evidence>
<dbReference type="Proteomes" id="UP000030428">
    <property type="component" value="Unassembled WGS sequence"/>
</dbReference>
<comment type="caution">
    <text evidence="1">The sequence shown here is derived from an EMBL/GenBank/DDBJ whole genome shotgun (WGS) entry which is preliminary data.</text>
</comment>
<organism evidence="1 2">
    <name type="scientific">Candidatus Thiomargarita nelsonii</name>
    <dbReference type="NCBI Taxonomy" id="1003181"/>
    <lineage>
        <taxon>Bacteria</taxon>
        <taxon>Pseudomonadati</taxon>
        <taxon>Pseudomonadota</taxon>
        <taxon>Gammaproteobacteria</taxon>
        <taxon>Thiotrichales</taxon>
        <taxon>Thiotrichaceae</taxon>
        <taxon>Thiomargarita</taxon>
    </lineage>
</organism>